<dbReference type="GO" id="GO:0004521">
    <property type="term" value="F:RNA endonuclease activity"/>
    <property type="evidence" value="ECO:0007669"/>
    <property type="project" value="InterPro"/>
</dbReference>
<keyword evidence="1" id="KW-0418">Kinase</keyword>
<dbReference type="GO" id="GO:0051082">
    <property type="term" value="F:unfolded protein binding"/>
    <property type="evidence" value="ECO:0007669"/>
    <property type="project" value="TreeGrafter"/>
</dbReference>
<accession>A0A9Q0YER4</accession>
<reference evidence="1" key="1">
    <citation type="submission" date="2021-10" db="EMBL/GenBank/DDBJ databases">
        <title>Tropical sea cucumber genome reveals ecological adaptation and Cuvierian tubules defense mechanism.</title>
        <authorList>
            <person name="Chen T."/>
        </authorList>
    </citation>
    <scope>NUCLEOTIDE SEQUENCE</scope>
    <source>
        <strain evidence="1">Nanhai2018</strain>
        <tissue evidence="1">Muscle</tissue>
    </source>
</reference>
<dbReference type="AlphaFoldDB" id="A0A9Q0YER4"/>
<dbReference type="PANTHER" id="PTHR13954">
    <property type="entry name" value="IRE1-RELATED"/>
    <property type="match status" value="1"/>
</dbReference>
<dbReference type="EMBL" id="JAIZAY010000217">
    <property type="protein sequence ID" value="KAJ8018717.1"/>
    <property type="molecule type" value="Genomic_DNA"/>
</dbReference>
<proteinExistence type="predicted"/>
<evidence type="ECO:0000313" key="2">
    <source>
        <dbReference type="EMBL" id="KAJ8042547.1"/>
    </source>
</evidence>
<organism evidence="1 3">
    <name type="scientific">Holothuria leucospilota</name>
    <name type="common">Black long sea cucumber</name>
    <name type="synonym">Mertensiothuria leucospilota</name>
    <dbReference type="NCBI Taxonomy" id="206669"/>
    <lineage>
        <taxon>Eukaryota</taxon>
        <taxon>Metazoa</taxon>
        <taxon>Echinodermata</taxon>
        <taxon>Eleutherozoa</taxon>
        <taxon>Echinozoa</taxon>
        <taxon>Holothuroidea</taxon>
        <taxon>Aspidochirotacea</taxon>
        <taxon>Aspidochirotida</taxon>
        <taxon>Holothuriidae</taxon>
        <taxon>Holothuria</taxon>
    </lineage>
</organism>
<dbReference type="PANTHER" id="PTHR13954:SF6">
    <property type="entry name" value="NON-SPECIFIC SERINE_THREONINE PROTEIN KINASE"/>
    <property type="match status" value="1"/>
</dbReference>
<dbReference type="EMBL" id="JAIZAY010000005">
    <property type="protein sequence ID" value="KAJ8042547.1"/>
    <property type="molecule type" value="Genomic_DNA"/>
</dbReference>
<dbReference type="GO" id="GO:0036498">
    <property type="term" value="P:IRE1-mediated unfolded protein response"/>
    <property type="evidence" value="ECO:0007669"/>
    <property type="project" value="TreeGrafter"/>
</dbReference>
<dbReference type="GO" id="GO:0004674">
    <property type="term" value="F:protein serine/threonine kinase activity"/>
    <property type="evidence" value="ECO:0007669"/>
    <property type="project" value="InterPro"/>
</dbReference>
<evidence type="ECO:0000313" key="1">
    <source>
        <dbReference type="EMBL" id="KAJ8018717.1"/>
    </source>
</evidence>
<evidence type="ECO:0000313" key="3">
    <source>
        <dbReference type="Proteomes" id="UP001152320"/>
    </source>
</evidence>
<dbReference type="InterPro" id="IPR045133">
    <property type="entry name" value="IRE1/2-like"/>
</dbReference>
<name>A0A9Q0YER4_HOLLE</name>
<dbReference type="SUPFAM" id="SSF56112">
    <property type="entry name" value="Protein kinase-like (PK-like)"/>
    <property type="match status" value="1"/>
</dbReference>
<comment type="caution">
    <text evidence="1">The sequence shown here is derived from an EMBL/GenBank/DDBJ whole genome shotgun (WGS) entry which is preliminary data.</text>
</comment>
<protein>
    <submittedName>
        <fullName evidence="1">Serine/threonine-protein kinase ppk4</fullName>
    </submittedName>
</protein>
<dbReference type="OrthoDB" id="6370559at2759"/>
<dbReference type="GO" id="GO:0070059">
    <property type="term" value="P:intrinsic apoptotic signaling pathway in response to endoplasmic reticulum stress"/>
    <property type="evidence" value="ECO:0007669"/>
    <property type="project" value="TreeGrafter"/>
</dbReference>
<dbReference type="Proteomes" id="UP001152320">
    <property type="component" value="Chromosome 5"/>
</dbReference>
<dbReference type="Gene3D" id="1.10.510.10">
    <property type="entry name" value="Transferase(Phosphotransferase) domain 1"/>
    <property type="match status" value="1"/>
</dbReference>
<gene>
    <name evidence="2" type="ORF">HOLleu_13629</name>
    <name evidence="1" type="ORF">HOLleu_43155</name>
</gene>
<keyword evidence="3" id="KW-1185">Reference proteome</keyword>
<keyword evidence="1" id="KW-0808">Transferase</keyword>
<dbReference type="InterPro" id="IPR011009">
    <property type="entry name" value="Kinase-like_dom_sf"/>
</dbReference>
<sequence>MSRLAWNCPGKRWASHLNKIQNNAVPKKQIRRNSFNKESKIADGSNGAQIYVGVLDNTLPVAVKQVPNDTLINKRPEKNKHIAPVIATEEDDFKYLAIPLCECNLEEPTENGYELDNKLSKVQMCYQLILGLHQLHEMDIHRDLKPRKVLLGKQVKSTK</sequence>
<dbReference type="GO" id="GO:1990604">
    <property type="term" value="C:IRE1-TRAF2-ASK1 complex"/>
    <property type="evidence" value="ECO:0007669"/>
    <property type="project" value="TreeGrafter"/>
</dbReference>